<reference evidence="6" key="1">
    <citation type="submission" date="2016-07" db="EMBL/GenBank/DDBJ databases">
        <title>Frankia sp. NRRL B-16219 Genome sequencing.</title>
        <authorList>
            <person name="Ghodhbane-Gtari F."/>
            <person name="Swanson E."/>
            <person name="Gueddou A."/>
            <person name="Louati M."/>
            <person name="Nouioui I."/>
            <person name="Hezbri K."/>
            <person name="Abebe-Akele F."/>
            <person name="Simpson S."/>
            <person name="Morris K."/>
            <person name="Thomas K."/>
            <person name="Gtari M."/>
            <person name="Tisa L.S."/>
        </authorList>
    </citation>
    <scope>NUCLEOTIDE SEQUENCE [LARGE SCALE GENOMIC DNA]</scope>
    <source>
        <strain evidence="6">NRRL B-16219</strain>
    </source>
</reference>
<accession>A0A1S1PW88</accession>
<dbReference type="InterPro" id="IPR053465">
    <property type="entry name" value="Sortase_Class_E"/>
</dbReference>
<comment type="caution">
    <text evidence="5">The sequence shown here is derived from an EMBL/GenBank/DDBJ whole genome shotgun (WGS) entry which is preliminary data.</text>
</comment>
<evidence type="ECO:0000256" key="1">
    <source>
        <dbReference type="ARBA" id="ARBA00022801"/>
    </source>
</evidence>
<keyword evidence="4" id="KW-0812">Transmembrane</keyword>
<dbReference type="Gene3D" id="2.40.260.10">
    <property type="entry name" value="Sortase"/>
    <property type="match status" value="1"/>
</dbReference>
<name>A0A1S1PW88_9ACTN</name>
<keyword evidence="4" id="KW-0472">Membrane</keyword>
<feature type="transmembrane region" description="Helical" evidence="4">
    <location>
        <begin position="147"/>
        <end position="167"/>
    </location>
</feature>
<dbReference type="InterPro" id="IPR005754">
    <property type="entry name" value="Sortase"/>
</dbReference>
<organism evidence="5 6">
    <name type="scientific">Parafrankia soli</name>
    <dbReference type="NCBI Taxonomy" id="2599596"/>
    <lineage>
        <taxon>Bacteria</taxon>
        <taxon>Bacillati</taxon>
        <taxon>Actinomycetota</taxon>
        <taxon>Actinomycetes</taxon>
        <taxon>Frankiales</taxon>
        <taxon>Frankiaceae</taxon>
        <taxon>Parafrankia</taxon>
    </lineage>
</organism>
<evidence type="ECO:0000256" key="3">
    <source>
        <dbReference type="SAM" id="MobiDB-lite"/>
    </source>
</evidence>
<protein>
    <submittedName>
        <fullName evidence="5">Class E sortase</fullName>
    </submittedName>
</protein>
<gene>
    <name evidence="5" type="ORF">BBK14_22505</name>
</gene>
<feature type="region of interest" description="Disordered" evidence="3">
    <location>
        <begin position="1"/>
        <end position="129"/>
    </location>
</feature>
<proteinExistence type="predicted"/>
<feature type="region of interest" description="Disordered" evidence="3">
    <location>
        <begin position="187"/>
        <end position="206"/>
    </location>
</feature>
<dbReference type="AlphaFoldDB" id="A0A1S1PW88"/>
<feature type="compositionally biased region" description="Basic and acidic residues" evidence="3">
    <location>
        <begin position="59"/>
        <end position="68"/>
    </location>
</feature>
<dbReference type="CDD" id="cd05830">
    <property type="entry name" value="Sortase_E"/>
    <property type="match status" value="1"/>
</dbReference>
<feature type="active site" description="Proton donor/acceptor" evidence="2">
    <location>
        <position position="265"/>
    </location>
</feature>
<feature type="active site" description="Acyl-thioester intermediate" evidence="2">
    <location>
        <position position="333"/>
    </location>
</feature>
<keyword evidence="1" id="KW-0378">Hydrolase</keyword>
<evidence type="ECO:0000256" key="4">
    <source>
        <dbReference type="SAM" id="Phobius"/>
    </source>
</evidence>
<feature type="compositionally biased region" description="Pro residues" evidence="3">
    <location>
        <begin position="29"/>
        <end position="53"/>
    </location>
</feature>
<feature type="compositionally biased region" description="Low complexity" evidence="3">
    <location>
        <begin position="16"/>
        <end position="28"/>
    </location>
</feature>
<dbReference type="OrthoDB" id="5242879at2"/>
<dbReference type="NCBIfam" id="TIGR01076">
    <property type="entry name" value="sortase_fam"/>
    <property type="match status" value="1"/>
</dbReference>
<dbReference type="PRINTS" id="PR01217">
    <property type="entry name" value="PRICHEXTENSN"/>
</dbReference>
<keyword evidence="4" id="KW-1133">Transmembrane helix</keyword>
<sequence length="366" mass="38747">MGGGSTAAGHEEGKGVVLPAPDPLTLLPLPDPPTELPPADPPTVPPPVDPPTDLPTDVAVDRPADARPTRRPAGPSVVPRARQAVDPHHDPGGRLPARARRGRQPDQAVRPGPPGPGGPGGPGRPRRRYPSAALAARPVGGRVTRGLGEIMITAGVVVVLFLVYQLWITDILAARTQSDLRQDLTTAWAHRPPPPAPTGETDPPRAVPPVDLGEGLAVLRVPRFGADYAPVIVEGVSADALRRGPGHFPGTAMPGEVGNFVVSGHRTTYGKPFSRVDELRVGDPIVVEVADRYFTYRVTRSEVVDPHRLDVTYPVPEHPGIAPTSAIMTLTTCHPRFSARSRLIVFAELDETTDKTDGPPPALADE</sequence>
<dbReference type="RefSeq" id="WP_071065354.1">
    <property type="nucleotide sequence ID" value="NZ_MAXA01000231.1"/>
</dbReference>
<evidence type="ECO:0000313" key="5">
    <source>
        <dbReference type="EMBL" id="OHV25205.1"/>
    </source>
</evidence>
<evidence type="ECO:0000313" key="6">
    <source>
        <dbReference type="Proteomes" id="UP000179769"/>
    </source>
</evidence>
<feature type="compositionally biased region" description="Basic and acidic residues" evidence="3">
    <location>
        <begin position="83"/>
        <end position="92"/>
    </location>
</feature>
<dbReference type="EMBL" id="MAXA01000231">
    <property type="protein sequence ID" value="OHV25205.1"/>
    <property type="molecule type" value="Genomic_DNA"/>
</dbReference>
<dbReference type="SUPFAM" id="SSF63817">
    <property type="entry name" value="Sortase"/>
    <property type="match status" value="1"/>
</dbReference>
<dbReference type="NCBIfam" id="NF033747">
    <property type="entry name" value="class_E_sortase"/>
    <property type="match status" value="1"/>
</dbReference>
<dbReference type="Proteomes" id="UP000179769">
    <property type="component" value="Unassembled WGS sequence"/>
</dbReference>
<dbReference type="InterPro" id="IPR042003">
    <property type="entry name" value="Sortase_E"/>
</dbReference>
<keyword evidence="6" id="KW-1185">Reference proteome</keyword>
<dbReference type="InterPro" id="IPR023365">
    <property type="entry name" value="Sortase_dom-sf"/>
</dbReference>
<dbReference type="Pfam" id="PF04203">
    <property type="entry name" value="Sortase"/>
    <property type="match status" value="1"/>
</dbReference>
<dbReference type="GO" id="GO:0016787">
    <property type="term" value="F:hydrolase activity"/>
    <property type="evidence" value="ECO:0007669"/>
    <property type="project" value="UniProtKB-KW"/>
</dbReference>
<evidence type="ECO:0000256" key="2">
    <source>
        <dbReference type="PIRSR" id="PIRSR605754-1"/>
    </source>
</evidence>